<dbReference type="GO" id="GO:0005524">
    <property type="term" value="F:ATP binding"/>
    <property type="evidence" value="ECO:0007669"/>
    <property type="project" value="UniProtKB-UniRule"/>
</dbReference>
<protein>
    <recommendedName>
        <fullName evidence="6">Protein kinase domain-containing protein</fullName>
    </recommendedName>
</protein>
<keyword evidence="5" id="KW-0812">Transmembrane</keyword>
<evidence type="ECO:0000256" key="3">
    <source>
        <dbReference type="ARBA" id="ARBA00022840"/>
    </source>
</evidence>
<dbReference type="SUPFAM" id="SSF56112">
    <property type="entry name" value="Protein kinase-like (PK-like)"/>
    <property type="match status" value="1"/>
</dbReference>
<dbReference type="PROSITE" id="PS00108">
    <property type="entry name" value="PROTEIN_KINASE_ST"/>
    <property type="match status" value="1"/>
</dbReference>
<dbReference type="PANTHER" id="PTHR44329">
    <property type="entry name" value="SERINE/THREONINE-PROTEIN KINASE TNNI3K-RELATED"/>
    <property type="match status" value="1"/>
</dbReference>
<keyword evidence="1" id="KW-0418">Kinase</keyword>
<reference evidence="7 8" key="1">
    <citation type="journal article" date="2018" name="BMC Genomics">
        <title>The genome of Naegleria lovaniensis, the basis for a comparative approach to unravel pathogenicity factors of the human pathogenic amoeba N. fowleri.</title>
        <authorList>
            <person name="Liechti N."/>
            <person name="Schurch N."/>
            <person name="Bruggmann R."/>
            <person name="Wittwer M."/>
        </authorList>
    </citation>
    <scope>NUCLEOTIDE SEQUENCE [LARGE SCALE GENOMIC DNA]</scope>
    <source>
        <strain evidence="7 8">ATCC 30569</strain>
    </source>
</reference>
<evidence type="ECO:0000256" key="1">
    <source>
        <dbReference type="ARBA" id="ARBA00022527"/>
    </source>
</evidence>
<dbReference type="RefSeq" id="XP_044546362.1">
    <property type="nucleotide sequence ID" value="XM_044697736.1"/>
</dbReference>
<dbReference type="InterPro" id="IPR008271">
    <property type="entry name" value="Ser/Thr_kinase_AS"/>
</dbReference>
<dbReference type="Gene3D" id="1.10.510.10">
    <property type="entry name" value="Transferase(Phosphotransferase) domain 1"/>
    <property type="match status" value="1"/>
</dbReference>
<dbReference type="InterPro" id="IPR011050">
    <property type="entry name" value="Pectin_lyase_fold/virulence"/>
</dbReference>
<evidence type="ECO:0000313" key="8">
    <source>
        <dbReference type="Proteomes" id="UP000816034"/>
    </source>
</evidence>
<keyword evidence="5" id="KW-0472">Membrane</keyword>
<gene>
    <name evidence="7" type="ORF">C9374_007738</name>
</gene>
<accession>A0AA88GLS3</accession>
<dbReference type="GeneID" id="68100192"/>
<evidence type="ECO:0000313" key="7">
    <source>
        <dbReference type="EMBL" id="KAG2379100.1"/>
    </source>
</evidence>
<dbReference type="InterPro" id="IPR051681">
    <property type="entry name" value="Ser/Thr_Kinases-Pseudokinases"/>
</dbReference>
<keyword evidence="8" id="KW-1185">Reference proteome</keyword>
<dbReference type="SUPFAM" id="SSF51126">
    <property type="entry name" value="Pectin lyase-like"/>
    <property type="match status" value="1"/>
</dbReference>
<dbReference type="InterPro" id="IPR001245">
    <property type="entry name" value="Ser-Thr/Tyr_kinase_cat_dom"/>
</dbReference>
<feature type="binding site" evidence="4">
    <location>
        <position position="850"/>
    </location>
    <ligand>
        <name>ATP</name>
        <dbReference type="ChEBI" id="CHEBI:30616"/>
    </ligand>
</feature>
<proteinExistence type="predicted"/>
<dbReference type="InterPro" id="IPR011009">
    <property type="entry name" value="Kinase-like_dom_sf"/>
</dbReference>
<feature type="domain" description="Protein kinase" evidence="6">
    <location>
        <begin position="823"/>
        <end position="955"/>
    </location>
</feature>
<dbReference type="EMBL" id="PYSW02000030">
    <property type="protein sequence ID" value="KAG2379100.1"/>
    <property type="molecule type" value="Genomic_DNA"/>
</dbReference>
<evidence type="ECO:0000256" key="5">
    <source>
        <dbReference type="SAM" id="Phobius"/>
    </source>
</evidence>
<keyword evidence="3 4" id="KW-0067">ATP-binding</keyword>
<dbReference type="PROSITE" id="PS50011">
    <property type="entry name" value="PROTEIN_KINASE_DOM"/>
    <property type="match status" value="1"/>
</dbReference>
<dbReference type="InterPro" id="IPR017441">
    <property type="entry name" value="Protein_kinase_ATP_BS"/>
</dbReference>
<sequence length="955" mass="106671">MIFPPQQSPFSFLSSPFFRAHVQNNIHQLNQYLIIYELKGSLIFPLLLEQAWKYQYYSSEYDKLIDELKYNIPNERNSKTRSAFHAALFPNVHSKNETLVKEFVLYLNGSSRLPEWNGETCSLENPCDSLYKVAVYIDTTLRNDTAFFDSGPNQRRLVNIRLLIVESFSPYQSSIIPFTYQNLYYSIEFSSLNHSIAQLSPAASDFISIRHDLLGMYFNNLAITSDFSETGTSAFFFYNCLIQSKEFVIGKKGGLISVNDPYQVMFDTVILYKSTNMAIGQHKNIEFYNFRTVGNEQDKFNIVIDQGKSRLRLERIFTFNTFFSLADIDRMDVVNGSSVSTSFSISKGDLVFFSEFSFRGSFSPDIEIFYAEFFNTVAMFNCYASDASYFLLLNGVVQVYLQECKVYNINAANYPKKSSAAVNIVNAATFGMLRCIFKDNVGNNGGDIYLDSVHGVSITSCKMKNSTSLSHGGSIYSKTSKTMRYKVTFAMTDIEFKECKSSQAGGAFYVKYTDTLTISQCTFLKNQAMVSGGGMYLSEGVDIAIDRHSSFEGNVVMSIDKERSPQSGGGGAMTVMTAQSLVLEGVLKDNKAFRGGGAFLGNITNIKQSTDLTRAAFIDNVALFSGGALFFNQYVGRSFLQAVSFVGNNAEKYGSDYTGSISRLELTSNHDRLKSVTPGIAFEIDIHAWDVFGNNISSFDENITVYASNPFLKVIPQIMSESTRLSLTVYLTNSTAMVGGSTTNDGSVIYVNTFHASVHMQVNLLSCPPNWKLSRITSDNPDSSIYGCIEKPRFPELAIAAIVVCSILFFSVVPSFIIPIEDIKIKKKIGEGGNALIYLGEWSHLEVAIKTLKINDTDSLDFEREVAILARLRHANVVTFYGCCITASSKFLVTEYVKRGSLERALYKSKSGKELLTFSEKLKILIGVCNGMSYLHSLKIVHRDLKPGNILLMKI</sequence>
<dbReference type="SMART" id="SM00220">
    <property type="entry name" value="S_TKc"/>
    <property type="match status" value="1"/>
</dbReference>
<keyword evidence="5" id="KW-1133">Transmembrane helix</keyword>
<organism evidence="7 8">
    <name type="scientific">Naegleria lovaniensis</name>
    <name type="common">Amoeba</name>
    <dbReference type="NCBI Taxonomy" id="51637"/>
    <lineage>
        <taxon>Eukaryota</taxon>
        <taxon>Discoba</taxon>
        <taxon>Heterolobosea</taxon>
        <taxon>Tetramitia</taxon>
        <taxon>Eutetramitia</taxon>
        <taxon>Vahlkampfiidae</taxon>
        <taxon>Naegleria</taxon>
    </lineage>
</organism>
<comment type="caution">
    <text evidence="7">The sequence shown here is derived from an EMBL/GenBank/DDBJ whole genome shotgun (WGS) entry which is preliminary data.</text>
</comment>
<evidence type="ECO:0000259" key="6">
    <source>
        <dbReference type="PROSITE" id="PS50011"/>
    </source>
</evidence>
<keyword evidence="1" id="KW-0723">Serine/threonine-protein kinase</keyword>
<keyword evidence="2 4" id="KW-0547">Nucleotide-binding</keyword>
<evidence type="ECO:0000256" key="2">
    <source>
        <dbReference type="ARBA" id="ARBA00022741"/>
    </source>
</evidence>
<dbReference type="PROSITE" id="PS00107">
    <property type="entry name" value="PROTEIN_KINASE_ATP"/>
    <property type="match status" value="1"/>
</dbReference>
<dbReference type="GO" id="GO:0004674">
    <property type="term" value="F:protein serine/threonine kinase activity"/>
    <property type="evidence" value="ECO:0007669"/>
    <property type="project" value="UniProtKB-KW"/>
</dbReference>
<keyword evidence="1" id="KW-0808">Transferase</keyword>
<feature type="transmembrane region" description="Helical" evidence="5">
    <location>
        <begin position="797"/>
        <end position="818"/>
    </location>
</feature>
<name>A0AA88GLS3_NAELO</name>
<dbReference type="Proteomes" id="UP000816034">
    <property type="component" value="Unassembled WGS sequence"/>
</dbReference>
<evidence type="ECO:0000256" key="4">
    <source>
        <dbReference type="PROSITE-ProRule" id="PRU10141"/>
    </source>
</evidence>
<dbReference type="Pfam" id="PF07714">
    <property type="entry name" value="PK_Tyr_Ser-Thr"/>
    <property type="match status" value="1"/>
</dbReference>
<dbReference type="InterPro" id="IPR000719">
    <property type="entry name" value="Prot_kinase_dom"/>
</dbReference>
<dbReference type="AlphaFoldDB" id="A0AA88GLS3"/>